<dbReference type="Proteomes" id="UP001141327">
    <property type="component" value="Unassembled WGS sequence"/>
</dbReference>
<dbReference type="EC" id="2.4.1.101" evidence="14"/>
<evidence type="ECO:0000256" key="1">
    <source>
        <dbReference type="ARBA" id="ARBA00001936"/>
    </source>
</evidence>
<dbReference type="InterPro" id="IPR052261">
    <property type="entry name" value="Glycosyltransferase_13"/>
</dbReference>
<dbReference type="PANTHER" id="PTHR10468:SF0">
    <property type="entry name" value="ALPHA-1,3-MANNOSYL-GLYCOPROTEIN 2-BETA-N-ACETYLGLUCOSAMINYLTRANSFERASE"/>
    <property type="match status" value="1"/>
</dbReference>
<evidence type="ECO:0000256" key="16">
    <source>
        <dbReference type="ARBA" id="ARBA00049421"/>
    </source>
</evidence>
<comment type="caution">
    <text evidence="18">The sequence shown here is derived from an EMBL/GenBank/DDBJ whole genome shotgun (WGS) entry which is preliminary data.</text>
</comment>
<protein>
    <recommendedName>
        <fullName evidence="14">alpha-1,3-mannosyl-glycoprotein 2-beta-N-acetylglucosaminyltransferase</fullName>
        <ecNumber evidence="14">2.4.1.101</ecNumber>
    </recommendedName>
    <alternativeName>
        <fullName evidence="15">N-glycosyl-oligosaccharide-glycoprotein N-acetylglucosaminyltransferase I</fullName>
    </alternativeName>
</protein>
<keyword evidence="10" id="KW-1133">Transmembrane helix</keyword>
<dbReference type="SUPFAM" id="SSF53448">
    <property type="entry name" value="Nucleotide-diphospho-sugar transferases"/>
    <property type="match status" value="1"/>
</dbReference>
<organism evidence="18 19">
    <name type="scientific">Paratrimastix pyriformis</name>
    <dbReference type="NCBI Taxonomy" id="342808"/>
    <lineage>
        <taxon>Eukaryota</taxon>
        <taxon>Metamonada</taxon>
        <taxon>Preaxostyla</taxon>
        <taxon>Paratrimastigidae</taxon>
        <taxon>Paratrimastix</taxon>
    </lineage>
</organism>
<name>A0ABQ8UE42_9EUKA</name>
<reference evidence="18" key="1">
    <citation type="journal article" date="2022" name="bioRxiv">
        <title>Genomics of Preaxostyla Flagellates Illuminates Evolutionary Transitions and the Path Towards Mitochondrial Loss.</title>
        <authorList>
            <person name="Novak L.V.F."/>
            <person name="Treitli S.C."/>
            <person name="Pyrih J."/>
            <person name="Halakuc P."/>
            <person name="Pipaliya S.V."/>
            <person name="Vacek V."/>
            <person name="Brzon O."/>
            <person name="Soukal P."/>
            <person name="Eme L."/>
            <person name="Dacks J.B."/>
            <person name="Karnkowska A."/>
            <person name="Elias M."/>
            <person name="Hampl V."/>
        </authorList>
    </citation>
    <scope>NUCLEOTIDE SEQUENCE</scope>
    <source>
        <strain evidence="18">RCP-MX</strain>
    </source>
</reference>
<keyword evidence="5" id="KW-0328">Glycosyltransferase</keyword>
<dbReference type="InterPro" id="IPR029044">
    <property type="entry name" value="Nucleotide-diphossugar_trans"/>
</dbReference>
<evidence type="ECO:0000256" key="13">
    <source>
        <dbReference type="ARBA" id="ARBA00023211"/>
    </source>
</evidence>
<dbReference type="EMBL" id="JAPMOS010000080">
    <property type="protein sequence ID" value="KAJ4456136.1"/>
    <property type="molecule type" value="Genomic_DNA"/>
</dbReference>
<comment type="similarity">
    <text evidence="4">Belongs to the glycosyltransferase 13 family.</text>
</comment>
<evidence type="ECO:0000256" key="9">
    <source>
        <dbReference type="ARBA" id="ARBA00022968"/>
    </source>
</evidence>
<evidence type="ECO:0000256" key="8">
    <source>
        <dbReference type="ARBA" id="ARBA00022723"/>
    </source>
</evidence>
<evidence type="ECO:0000256" key="5">
    <source>
        <dbReference type="ARBA" id="ARBA00022676"/>
    </source>
</evidence>
<comment type="pathway">
    <text evidence="3">Protein modification; protein glycosylation.</text>
</comment>
<keyword evidence="8" id="KW-0479">Metal-binding</keyword>
<evidence type="ECO:0000313" key="18">
    <source>
        <dbReference type="EMBL" id="KAJ4456136.1"/>
    </source>
</evidence>
<gene>
    <name evidence="18" type="ORF">PAPYR_8739</name>
</gene>
<keyword evidence="6" id="KW-0808">Transferase</keyword>
<dbReference type="Gene3D" id="3.90.550.10">
    <property type="entry name" value="Spore Coat Polysaccharide Biosynthesis Protein SpsA, Chain A"/>
    <property type="match status" value="1"/>
</dbReference>
<evidence type="ECO:0000313" key="19">
    <source>
        <dbReference type="Proteomes" id="UP001141327"/>
    </source>
</evidence>
<keyword evidence="9" id="KW-0735">Signal-anchor</keyword>
<comment type="cofactor">
    <cofactor evidence="1">
        <name>Mn(2+)</name>
        <dbReference type="ChEBI" id="CHEBI:29035"/>
    </cofactor>
</comment>
<evidence type="ECO:0000256" key="12">
    <source>
        <dbReference type="ARBA" id="ARBA00023136"/>
    </source>
</evidence>
<dbReference type="PANTHER" id="PTHR10468">
    <property type="entry name" value="PROTEIN O-LINKED-MANNOSE BETA-1,2-N-ACETYLGLUCOSAMINYLTRANSFERASE 1/ALPHA-1,3-MANNOSYL-GLYCOPROTEIN 2-BETA-N-ACETYLGLUCOSAMINYLTRANSFERASE"/>
    <property type="match status" value="1"/>
</dbReference>
<evidence type="ECO:0000256" key="4">
    <source>
        <dbReference type="ARBA" id="ARBA00006492"/>
    </source>
</evidence>
<evidence type="ECO:0000256" key="7">
    <source>
        <dbReference type="ARBA" id="ARBA00022692"/>
    </source>
</evidence>
<comment type="catalytic activity">
    <reaction evidence="16">
        <text>N(4)-(alpha-D-Man-(1-&gt;3)-[alpha-D-Man-(1-&gt;3)-[alpha-D-Man-(1-&gt;6)]-alpha-D-Man-(1-&gt;6)]-beta-D-Man-(1-&gt;4)-beta-D-GlcNAc-(1-&gt;4)-beta-D-GlcNAc)-L-asparaginyl-[protein] (N-glucan mannose isomer 5A1,2) + UDP-N-acetyl-alpha-D-glucosamine = N(4)-{beta-D-GlcNAc-(1-&gt;2)-alpha-D-Man-(1-&gt;3)-[alpha-D-Man-(1-&gt;3)-[alpha-D-Man-(1-&gt;6)]-alpha-D-Man-(1-&gt;6)]-beta-D-Man-(1-&gt;4)-beta-D-GlcNAc-(1-&gt;4)-beta-D-GlcNAc}-L-asparaginyl-[protein] + UDP + H(+)</text>
        <dbReference type="Rhea" id="RHEA:11456"/>
        <dbReference type="Rhea" id="RHEA-COMP:14367"/>
        <dbReference type="Rhea" id="RHEA-COMP:14368"/>
        <dbReference type="ChEBI" id="CHEBI:15378"/>
        <dbReference type="ChEBI" id="CHEBI:57705"/>
        <dbReference type="ChEBI" id="CHEBI:58223"/>
        <dbReference type="ChEBI" id="CHEBI:59087"/>
        <dbReference type="ChEBI" id="CHEBI:60625"/>
        <dbReference type="EC" id="2.4.1.101"/>
    </reaction>
</comment>
<evidence type="ECO:0000256" key="14">
    <source>
        <dbReference type="ARBA" id="ARBA00038949"/>
    </source>
</evidence>
<evidence type="ECO:0000256" key="3">
    <source>
        <dbReference type="ARBA" id="ARBA00004922"/>
    </source>
</evidence>
<keyword evidence="12" id="KW-0472">Membrane</keyword>
<comment type="subcellular location">
    <subcellularLocation>
        <location evidence="2">Golgi apparatus membrane</location>
        <topology evidence="2">Single-pass type II membrane protein</topology>
    </subcellularLocation>
</comment>
<sequence>MPVTARNRSPYRGKLVFTVFFILICCAGVWLLFLGQMMGTDTSSKADPSILKPLPVPRLEKESQPGILDPSMEEPFPVQIPKTPRITQPPEELEEEAPPHPPEEPTLTHPEVKPPPQPQHQGVPKADLSNAAIVVLAFNRPQYLTQTLDSLFKVAHIDKYPVYVSEDGYDTSVAKVARDHPIKELIQHPRKPRFSGQTGSAFLAQHYKWALDKLFFDFGHSHVIIFEDDMIFSPDILQYFEQLGGLLDADPTLWCVSTWNDNGFPELSSDPRRLMRVGYFPGLGWMLKKSLWSELSPNFPLDHWDHWMRLPHISHGRECVVPEVSRNYNIGLNGANMNPSDYERLFRGIAYNQQADIDLGDPSRMVKKNYDAWLTGLMHQSHIVPARAVVSLARGDKSTPAGAAMFPGGTATWPSLDQLGVGDGERVVTATYLREEYPGLADQLHIWPVPRGHHDHVLVLHWHDHRLWVILADARHSPFLPESLRVGPSPGFKMIAGRRGENCDVACSRNGMRCEASHFDWVNNCTALSQFFPCENGYGLVVGPDIPNYVSLDSDKQARKCLITEQNPQCGAAHLATERLCPCLPRTM</sequence>
<dbReference type="Pfam" id="PF03071">
    <property type="entry name" value="GNT-I"/>
    <property type="match status" value="1"/>
</dbReference>
<keyword evidence="7" id="KW-0812">Transmembrane</keyword>
<keyword evidence="11" id="KW-0333">Golgi apparatus</keyword>
<evidence type="ECO:0000256" key="11">
    <source>
        <dbReference type="ARBA" id="ARBA00023034"/>
    </source>
</evidence>
<evidence type="ECO:0000256" key="15">
    <source>
        <dbReference type="ARBA" id="ARBA00041712"/>
    </source>
</evidence>
<feature type="region of interest" description="Disordered" evidence="17">
    <location>
        <begin position="42"/>
        <end position="123"/>
    </location>
</feature>
<evidence type="ECO:0000256" key="10">
    <source>
        <dbReference type="ARBA" id="ARBA00022989"/>
    </source>
</evidence>
<evidence type="ECO:0000256" key="6">
    <source>
        <dbReference type="ARBA" id="ARBA00022679"/>
    </source>
</evidence>
<evidence type="ECO:0000256" key="17">
    <source>
        <dbReference type="SAM" id="MobiDB-lite"/>
    </source>
</evidence>
<keyword evidence="13" id="KW-0464">Manganese</keyword>
<evidence type="ECO:0000256" key="2">
    <source>
        <dbReference type="ARBA" id="ARBA00004323"/>
    </source>
</evidence>
<keyword evidence="19" id="KW-1185">Reference proteome</keyword>
<dbReference type="InterPro" id="IPR004139">
    <property type="entry name" value="Glyco_trans_13"/>
</dbReference>
<accession>A0ABQ8UE42</accession>
<proteinExistence type="inferred from homology"/>